<evidence type="ECO:0000256" key="1">
    <source>
        <dbReference type="SAM" id="MobiDB-lite"/>
    </source>
</evidence>
<evidence type="ECO:0000313" key="2">
    <source>
        <dbReference type="EMBL" id="THH08107.1"/>
    </source>
</evidence>
<accession>A0A4S4L9H2</accession>
<sequence>MIGDEEIYPSVLTDLEIYEGGRLTNFAIIASYAHQIQEMVEEARRHIKSASISTHNIEQAIITLSHINAESAIESGILPILSRYCFDSGITGDGSANNPFNLWTPTPRPSLQCNDHPTITKTLRIPTIPCTNSPEPIPVPPISQQRGIPSSLTTSQHRVSFAETRQTFQSPLPGPLTRHQSNSR</sequence>
<evidence type="ECO:0000313" key="3">
    <source>
        <dbReference type="Proteomes" id="UP000308199"/>
    </source>
</evidence>
<organism evidence="2 3">
    <name type="scientific">Phellinidium pouzarii</name>
    <dbReference type="NCBI Taxonomy" id="167371"/>
    <lineage>
        <taxon>Eukaryota</taxon>
        <taxon>Fungi</taxon>
        <taxon>Dikarya</taxon>
        <taxon>Basidiomycota</taxon>
        <taxon>Agaricomycotina</taxon>
        <taxon>Agaricomycetes</taxon>
        <taxon>Hymenochaetales</taxon>
        <taxon>Hymenochaetaceae</taxon>
        <taxon>Phellinidium</taxon>
    </lineage>
</organism>
<name>A0A4S4L9H2_9AGAM</name>
<reference evidence="2 3" key="1">
    <citation type="submission" date="2019-02" db="EMBL/GenBank/DDBJ databases">
        <title>Genome sequencing of the rare red list fungi Phellinidium pouzarii.</title>
        <authorList>
            <person name="Buettner E."/>
            <person name="Kellner H."/>
        </authorList>
    </citation>
    <scope>NUCLEOTIDE SEQUENCE [LARGE SCALE GENOMIC DNA]</scope>
    <source>
        <strain evidence="2 3">DSM 108285</strain>
    </source>
</reference>
<feature type="region of interest" description="Disordered" evidence="1">
    <location>
        <begin position="127"/>
        <end position="184"/>
    </location>
</feature>
<protein>
    <submittedName>
        <fullName evidence="2">Uncharacterized protein</fullName>
    </submittedName>
</protein>
<gene>
    <name evidence="2" type="ORF">EW145_g2930</name>
</gene>
<keyword evidence="3" id="KW-1185">Reference proteome</keyword>
<dbReference type="AlphaFoldDB" id="A0A4S4L9H2"/>
<dbReference type="EMBL" id="SGPK01000113">
    <property type="protein sequence ID" value="THH08107.1"/>
    <property type="molecule type" value="Genomic_DNA"/>
</dbReference>
<dbReference type="Proteomes" id="UP000308199">
    <property type="component" value="Unassembled WGS sequence"/>
</dbReference>
<feature type="compositionally biased region" description="Polar residues" evidence="1">
    <location>
        <begin position="142"/>
        <end position="170"/>
    </location>
</feature>
<proteinExistence type="predicted"/>
<comment type="caution">
    <text evidence="2">The sequence shown here is derived from an EMBL/GenBank/DDBJ whole genome shotgun (WGS) entry which is preliminary data.</text>
</comment>